<sequence length="113" mass="12342">MIGSTDRVRNLKRGRRNKFRHPVVNNIPNSKAQCTNVTSPGISTRPSCATLAGGPLLTQPSKMEYRLGPNPPMALRPLSTGSRSRVTLPSIHAQCKSSRHVDKKCIPSPFVPD</sequence>
<dbReference type="EMBL" id="CM044705">
    <property type="protein sequence ID" value="KAI5663517.1"/>
    <property type="molecule type" value="Genomic_DNA"/>
</dbReference>
<evidence type="ECO:0000313" key="2">
    <source>
        <dbReference type="Proteomes" id="UP001060085"/>
    </source>
</evidence>
<accession>A0ACC0ASU6</accession>
<protein>
    <submittedName>
        <fullName evidence="1">Uncharacterized protein</fullName>
    </submittedName>
</protein>
<organism evidence="1 2">
    <name type="scientific">Catharanthus roseus</name>
    <name type="common">Madagascar periwinkle</name>
    <name type="synonym">Vinca rosea</name>
    <dbReference type="NCBI Taxonomy" id="4058"/>
    <lineage>
        <taxon>Eukaryota</taxon>
        <taxon>Viridiplantae</taxon>
        <taxon>Streptophyta</taxon>
        <taxon>Embryophyta</taxon>
        <taxon>Tracheophyta</taxon>
        <taxon>Spermatophyta</taxon>
        <taxon>Magnoliopsida</taxon>
        <taxon>eudicotyledons</taxon>
        <taxon>Gunneridae</taxon>
        <taxon>Pentapetalae</taxon>
        <taxon>asterids</taxon>
        <taxon>lamiids</taxon>
        <taxon>Gentianales</taxon>
        <taxon>Apocynaceae</taxon>
        <taxon>Rauvolfioideae</taxon>
        <taxon>Vinceae</taxon>
        <taxon>Catharanthinae</taxon>
        <taxon>Catharanthus</taxon>
    </lineage>
</organism>
<keyword evidence="2" id="KW-1185">Reference proteome</keyword>
<comment type="caution">
    <text evidence="1">The sequence shown here is derived from an EMBL/GenBank/DDBJ whole genome shotgun (WGS) entry which is preliminary data.</text>
</comment>
<gene>
    <name evidence="1" type="ORF">M9H77_22840</name>
</gene>
<reference evidence="2" key="1">
    <citation type="journal article" date="2023" name="Nat. Plants">
        <title>Single-cell RNA sequencing provides a high-resolution roadmap for understanding the multicellular compartmentation of specialized metabolism.</title>
        <authorList>
            <person name="Sun S."/>
            <person name="Shen X."/>
            <person name="Li Y."/>
            <person name="Li Y."/>
            <person name="Wang S."/>
            <person name="Li R."/>
            <person name="Zhang H."/>
            <person name="Shen G."/>
            <person name="Guo B."/>
            <person name="Wei J."/>
            <person name="Xu J."/>
            <person name="St-Pierre B."/>
            <person name="Chen S."/>
            <person name="Sun C."/>
        </authorList>
    </citation>
    <scope>NUCLEOTIDE SEQUENCE [LARGE SCALE GENOMIC DNA]</scope>
</reference>
<dbReference type="Proteomes" id="UP001060085">
    <property type="component" value="Linkage Group LG05"/>
</dbReference>
<proteinExistence type="predicted"/>
<name>A0ACC0ASU6_CATRO</name>
<evidence type="ECO:0000313" key="1">
    <source>
        <dbReference type="EMBL" id="KAI5663517.1"/>
    </source>
</evidence>